<evidence type="ECO:0008006" key="4">
    <source>
        <dbReference type="Google" id="ProtNLM"/>
    </source>
</evidence>
<keyword evidence="1" id="KW-0732">Signal</keyword>
<protein>
    <recommendedName>
        <fullName evidence="4">PsbP C-terminal domain-containing protein</fullName>
    </recommendedName>
</protein>
<comment type="caution">
    <text evidence="2">The sequence shown here is derived from an EMBL/GenBank/DDBJ whole genome shotgun (WGS) entry which is preliminary data.</text>
</comment>
<dbReference type="EMBL" id="MFAF01000143">
    <property type="protein sequence ID" value="OGD71702.1"/>
    <property type="molecule type" value="Genomic_DNA"/>
</dbReference>
<accession>A0A1F5EWD7</accession>
<feature type="chain" id="PRO_5009518390" description="PsbP C-terminal domain-containing protein" evidence="1">
    <location>
        <begin position="19"/>
        <end position="162"/>
    </location>
</feature>
<evidence type="ECO:0000256" key="1">
    <source>
        <dbReference type="SAM" id="SignalP"/>
    </source>
</evidence>
<feature type="signal peptide" evidence="1">
    <location>
        <begin position="1"/>
        <end position="18"/>
    </location>
</feature>
<dbReference type="Proteomes" id="UP000177187">
    <property type="component" value="Unassembled WGS sequence"/>
</dbReference>
<evidence type="ECO:0000313" key="2">
    <source>
        <dbReference type="EMBL" id="OGD71702.1"/>
    </source>
</evidence>
<reference evidence="2 3" key="1">
    <citation type="journal article" date="2016" name="Nat. Commun.">
        <title>Thousands of microbial genomes shed light on interconnected biogeochemical processes in an aquifer system.</title>
        <authorList>
            <person name="Anantharaman K."/>
            <person name="Brown C.T."/>
            <person name="Hug L.A."/>
            <person name="Sharon I."/>
            <person name="Castelle C.J."/>
            <person name="Probst A.J."/>
            <person name="Thomas B.C."/>
            <person name="Singh A."/>
            <person name="Wilkins M.J."/>
            <person name="Karaoz U."/>
            <person name="Brodie E.L."/>
            <person name="Williams K.H."/>
            <person name="Hubbard S.S."/>
            <person name="Banfield J.F."/>
        </authorList>
    </citation>
    <scope>NUCLEOTIDE SEQUENCE [LARGE SCALE GENOMIC DNA]</scope>
</reference>
<gene>
    <name evidence="2" type="ORF">A2Y64_07590</name>
</gene>
<dbReference type="AlphaFoldDB" id="A0A1F5EWD7"/>
<sequence length="162" mass="16851">MRGLVVILGCVLFIPAPAGEVALSPSVVLVLPEGLDAELYPGYGDALAIVELSYAETGKPFASGAVEAGPDYEVAPNAADLAVLLTERFPSLKPESLVDARTGGEGGRFFRLEVYPKGGFYTCRVVGVYSTSAGCFVVDFAATAPRSEAVEALCALDFRPSG</sequence>
<proteinExistence type="predicted"/>
<organism evidence="2 3">
    <name type="scientific">Candidatus Coatesbacteria bacterium RBG_13_66_14</name>
    <dbReference type="NCBI Taxonomy" id="1817816"/>
    <lineage>
        <taxon>Bacteria</taxon>
        <taxon>Candidatus Coatesiibacteriota</taxon>
    </lineage>
</organism>
<name>A0A1F5EWD7_9BACT</name>
<evidence type="ECO:0000313" key="3">
    <source>
        <dbReference type="Proteomes" id="UP000177187"/>
    </source>
</evidence>